<comment type="similarity">
    <text evidence="2">Belongs to the bacterial flagellin family.</text>
</comment>
<dbReference type="InterPro" id="IPR013384">
    <property type="entry name" value="Flagell_FlgL"/>
</dbReference>
<gene>
    <name evidence="6" type="primary">flgL</name>
    <name evidence="6" type="ORF">ACJEBI_03620</name>
</gene>
<evidence type="ECO:0000259" key="5">
    <source>
        <dbReference type="Pfam" id="PF00700"/>
    </source>
</evidence>
<evidence type="ECO:0000256" key="2">
    <source>
        <dbReference type="ARBA" id="ARBA00005709"/>
    </source>
</evidence>
<reference evidence="6 7" key="1">
    <citation type="submission" date="2024-11" db="EMBL/GenBank/DDBJ databases">
        <authorList>
            <person name="Lucas J.A."/>
        </authorList>
    </citation>
    <scope>NUCLEOTIDE SEQUENCE [LARGE SCALE GENOMIC DNA]</scope>
    <source>
        <strain evidence="6 7">Z 5.4</strain>
    </source>
</reference>
<dbReference type="PANTHER" id="PTHR42792:SF1">
    <property type="entry name" value="FLAGELLAR HOOK-ASSOCIATED PROTEIN 3"/>
    <property type="match status" value="1"/>
</dbReference>
<comment type="subcellular location">
    <subcellularLocation>
        <location evidence="1">Bacterial flagellum</location>
    </subcellularLocation>
</comment>
<dbReference type="SUPFAM" id="SSF64518">
    <property type="entry name" value="Phase 1 flagellin"/>
    <property type="match status" value="1"/>
</dbReference>
<feature type="domain" description="Flagellin N-terminal" evidence="4">
    <location>
        <begin position="8"/>
        <end position="140"/>
    </location>
</feature>
<keyword evidence="6" id="KW-0969">Cilium</keyword>
<feature type="domain" description="Flagellin C-terminal" evidence="5">
    <location>
        <begin position="219"/>
        <end position="301"/>
    </location>
</feature>
<evidence type="ECO:0000313" key="7">
    <source>
        <dbReference type="Proteomes" id="UP001623041"/>
    </source>
</evidence>
<dbReference type="NCBIfam" id="TIGR02550">
    <property type="entry name" value="flagell_flgL"/>
    <property type="match status" value="1"/>
</dbReference>
<dbReference type="Gene3D" id="1.20.1330.10">
    <property type="entry name" value="f41 fragment of flagellin, N-terminal domain"/>
    <property type="match status" value="1"/>
</dbReference>
<evidence type="ECO:0000259" key="4">
    <source>
        <dbReference type="Pfam" id="PF00669"/>
    </source>
</evidence>
<evidence type="ECO:0000256" key="1">
    <source>
        <dbReference type="ARBA" id="ARBA00004365"/>
    </source>
</evidence>
<name>A0ABW8RAV3_9BACI</name>
<dbReference type="Proteomes" id="UP001623041">
    <property type="component" value="Unassembled WGS sequence"/>
</dbReference>
<keyword evidence="3" id="KW-0975">Bacterial flagellum</keyword>
<proteinExistence type="inferred from homology"/>
<protein>
    <submittedName>
        <fullName evidence="6">Flagellar hook-associated protein FlgL</fullName>
    </submittedName>
</protein>
<dbReference type="InterPro" id="IPR046358">
    <property type="entry name" value="Flagellin_C"/>
</dbReference>
<keyword evidence="7" id="KW-1185">Reference proteome</keyword>
<comment type="caution">
    <text evidence="6">The sequence shown here is derived from an EMBL/GenBank/DDBJ whole genome shotgun (WGS) entry which is preliminary data.</text>
</comment>
<dbReference type="RefSeq" id="WP_406579255.1">
    <property type="nucleotide sequence ID" value="NZ_JBJHQH010000002.1"/>
</dbReference>
<dbReference type="Pfam" id="PF00669">
    <property type="entry name" value="Flagellin_N"/>
    <property type="match status" value="1"/>
</dbReference>
<dbReference type="InterPro" id="IPR001029">
    <property type="entry name" value="Flagellin_N"/>
</dbReference>
<sequence>MGYRITQSILNQNFLYNLQQSNKAMAKYQEQASSGKKINRPSDNPVTAVHGMFYRSSLNEIGQFKRNTEDGLSWMNTTDEAMNEVNSVLQRVRELTIQGLNETNDPSALYAIGEEINQLKEHLGEIANTQIAGKYIFAGTDVKTPPYRTDPAVAGSPKEFRSTNEEMLELQVGQTNYVPISTNGTNVFNNDGIGGIFKVLSDIESDFKSSNKITADHLGKLDNHVDNILKERSELGARINRMELSMSRIDGIEISTTSLLSKEEDVDISKVIIDLKAQENVQRAALSVGARIIQTSLVDFLR</sequence>
<dbReference type="Pfam" id="PF00700">
    <property type="entry name" value="Flagellin_C"/>
    <property type="match status" value="1"/>
</dbReference>
<dbReference type="PANTHER" id="PTHR42792">
    <property type="entry name" value="FLAGELLIN"/>
    <property type="match status" value="1"/>
</dbReference>
<keyword evidence="6" id="KW-0282">Flagellum</keyword>
<dbReference type="PRINTS" id="PR00207">
    <property type="entry name" value="FLAGELLIN"/>
</dbReference>
<evidence type="ECO:0000256" key="3">
    <source>
        <dbReference type="ARBA" id="ARBA00023143"/>
    </source>
</evidence>
<dbReference type="InterPro" id="IPR001492">
    <property type="entry name" value="Flagellin"/>
</dbReference>
<dbReference type="EMBL" id="JBJHQH010000002">
    <property type="protein sequence ID" value="MFK9090571.1"/>
    <property type="molecule type" value="Genomic_DNA"/>
</dbReference>
<evidence type="ECO:0000313" key="6">
    <source>
        <dbReference type="EMBL" id="MFK9090571.1"/>
    </source>
</evidence>
<keyword evidence="6" id="KW-0966">Cell projection</keyword>
<accession>A0ABW8RAV3</accession>
<organism evidence="6 7">
    <name type="scientific">Bacillus salipaludis</name>
    <dbReference type="NCBI Taxonomy" id="2547811"/>
    <lineage>
        <taxon>Bacteria</taxon>
        <taxon>Bacillati</taxon>
        <taxon>Bacillota</taxon>
        <taxon>Bacilli</taxon>
        <taxon>Bacillales</taxon>
        <taxon>Bacillaceae</taxon>
        <taxon>Bacillus</taxon>
    </lineage>
</organism>